<dbReference type="InterPro" id="IPR050576">
    <property type="entry name" value="Cilia_flagella_integrity"/>
</dbReference>
<dbReference type="InterPro" id="IPR025875">
    <property type="entry name" value="Leu-rich_rpt_4"/>
</dbReference>
<dbReference type="SMART" id="SM00365">
    <property type="entry name" value="LRR_SD22"/>
    <property type="match status" value="3"/>
</dbReference>
<evidence type="ECO:0000313" key="3">
    <source>
        <dbReference type="EMBL" id="CCC54000.1"/>
    </source>
</evidence>
<dbReference type="PROSITE" id="PS51450">
    <property type="entry name" value="LRR"/>
    <property type="match status" value="3"/>
</dbReference>
<dbReference type="InterPro" id="IPR032675">
    <property type="entry name" value="LRR_dom_sf"/>
</dbReference>
<accession>G0U8S0</accession>
<evidence type="ECO:0008006" key="4">
    <source>
        <dbReference type="Google" id="ProtNLM"/>
    </source>
</evidence>
<evidence type="ECO:0000256" key="2">
    <source>
        <dbReference type="ARBA" id="ARBA00022737"/>
    </source>
</evidence>
<protein>
    <recommendedName>
        <fullName evidence="4">Leucine-rich repeat-containing protein ODA7</fullName>
    </recommendedName>
</protein>
<dbReference type="Gene3D" id="3.80.10.10">
    <property type="entry name" value="Ribonuclease Inhibitor"/>
    <property type="match status" value="2"/>
</dbReference>
<dbReference type="EMBL" id="HE573027">
    <property type="protein sequence ID" value="CCC54000.1"/>
    <property type="molecule type" value="Genomic_DNA"/>
</dbReference>
<dbReference type="OMA" id="ACTELWE"/>
<evidence type="ECO:0000256" key="1">
    <source>
        <dbReference type="ARBA" id="ARBA00022614"/>
    </source>
</evidence>
<gene>
    <name evidence="3" type="ORF">TVY486_1114840</name>
</gene>
<dbReference type="VEuPathDB" id="TriTrypDB:TvY486_1114840"/>
<keyword evidence="2" id="KW-0677">Repeat</keyword>
<name>G0U8S0_TRYVY</name>
<proteinExistence type="predicted"/>
<keyword evidence="1" id="KW-0433">Leucine-rich repeat</keyword>
<reference evidence="3" key="1">
    <citation type="journal article" date="2012" name="Proc. Natl. Acad. Sci. U.S.A.">
        <title>Antigenic diversity is generated by distinct evolutionary mechanisms in African trypanosome species.</title>
        <authorList>
            <person name="Jackson A.P."/>
            <person name="Berry A."/>
            <person name="Aslett M."/>
            <person name="Allison H.C."/>
            <person name="Burton P."/>
            <person name="Vavrova-Anderson J."/>
            <person name="Brown R."/>
            <person name="Browne H."/>
            <person name="Corton N."/>
            <person name="Hauser H."/>
            <person name="Gamble J."/>
            <person name="Gilderthorp R."/>
            <person name="Marcello L."/>
            <person name="McQuillan J."/>
            <person name="Otto T.D."/>
            <person name="Quail M.A."/>
            <person name="Sanders M.J."/>
            <person name="van Tonder A."/>
            <person name="Ginger M.L."/>
            <person name="Field M.C."/>
            <person name="Barry J.D."/>
            <person name="Hertz-Fowler C."/>
            <person name="Berriman M."/>
        </authorList>
    </citation>
    <scope>NUCLEOTIDE SEQUENCE</scope>
    <source>
        <strain evidence="3">Y486</strain>
    </source>
</reference>
<organism evidence="3">
    <name type="scientific">Trypanosoma vivax (strain Y486)</name>
    <dbReference type="NCBI Taxonomy" id="1055687"/>
    <lineage>
        <taxon>Eukaryota</taxon>
        <taxon>Discoba</taxon>
        <taxon>Euglenozoa</taxon>
        <taxon>Kinetoplastea</taxon>
        <taxon>Metakinetoplastina</taxon>
        <taxon>Trypanosomatida</taxon>
        <taxon>Trypanosomatidae</taxon>
        <taxon>Trypanosoma</taxon>
        <taxon>Duttonella</taxon>
    </lineage>
</organism>
<dbReference type="PANTHER" id="PTHR45973:SF26">
    <property type="entry name" value="LEUCINE-RICH REPEAT-CONTAINING PROTEIN ODA7"/>
    <property type="match status" value="1"/>
</dbReference>
<dbReference type="InterPro" id="IPR001611">
    <property type="entry name" value="Leu-rich_rpt"/>
</dbReference>
<sequence length="442" mass="50545">MVEMTREVLVAACKSNGGYAAPRLNDQLFLQCRGFLRIENLEEYVNLKVLWLEQNAISDFTGVEALQQLVSLFLQNNTISSLRTLPTLCSLRVLNLSHNYLTSLSGIAKGCPLLETFQASHNRISTLSDCSDLWGLKETLTSVDLSFNKIEAEEGGGGPVEFFSNLPNVSVIYFHGNPMSHGMKGYRRSMILSLPQLKYLDERPVFAEERRVVEAWGAGGDVEERREREAIRKEKRDHLESCVRVLYDRMEENREVRDRLTRQWEERRAVEEELMKDRRRVWRVQREELLEAEELDRKSIRTSESDAYIALEEELCVAKKALDIAEAARQKALAHEQAVEAVRAVALKEIEEEEEKALEAAGECAQRHILMSDEDMLQEMEEEIFRVLGPIDRDPFVGRTGLKVGRAVSATAARLQANKPSVNKAKLSVWEKFSAWERRTTE</sequence>
<dbReference type="PANTHER" id="PTHR45973">
    <property type="entry name" value="PROTEIN PHOSPHATASE 1 REGULATORY SUBUNIT SDS22-RELATED"/>
    <property type="match status" value="1"/>
</dbReference>
<dbReference type="Pfam" id="PF12799">
    <property type="entry name" value="LRR_4"/>
    <property type="match status" value="1"/>
</dbReference>
<dbReference type="AlphaFoldDB" id="G0U8S0"/>
<dbReference type="SUPFAM" id="SSF52075">
    <property type="entry name" value="Outer arm dynein light chain 1"/>
    <property type="match status" value="1"/>
</dbReference>